<name>A0A9Q8L9K0_PASFU</name>
<keyword evidence="2" id="KW-0808">Transferase</keyword>
<keyword evidence="2" id="KW-0418">Kinase</keyword>
<keyword evidence="3" id="KW-1185">Reference proteome</keyword>
<feature type="region of interest" description="Disordered" evidence="1">
    <location>
        <begin position="23"/>
        <end position="70"/>
    </location>
</feature>
<dbReference type="RefSeq" id="XP_047757666.1">
    <property type="nucleotide sequence ID" value="XM_047901680.1"/>
</dbReference>
<protein>
    <submittedName>
        <fullName evidence="2">Calcium/calmodulin-dependent protein kinase cmkA</fullName>
    </submittedName>
</protein>
<dbReference type="Proteomes" id="UP000756132">
    <property type="component" value="Chromosome 2"/>
</dbReference>
<organism evidence="2 3">
    <name type="scientific">Passalora fulva</name>
    <name type="common">Tomato leaf mold</name>
    <name type="synonym">Cladosporium fulvum</name>
    <dbReference type="NCBI Taxonomy" id="5499"/>
    <lineage>
        <taxon>Eukaryota</taxon>
        <taxon>Fungi</taxon>
        <taxon>Dikarya</taxon>
        <taxon>Ascomycota</taxon>
        <taxon>Pezizomycotina</taxon>
        <taxon>Dothideomycetes</taxon>
        <taxon>Dothideomycetidae</taxon>
        <taxon>Mycosphaerellales</taxon>
        <taxon>Mycosphaerellaceae</taxon>
        <taxon>Fulvia</taxon>
    </lineage>
</organism>
<dbReference type="GO" id="GO:0016301">
    <property type="term" value="F:kinase activity"/>
    <property type="evidence" value="ECO:0007669"/>
    <property type="project" value="UniProtKB-KW"/>
</dbReference>
<reference evidence="2" key="1">
    <citation type="submission" date="2021-12" db="EMBL/GenBank/DDBJ databases">
        <authorList>
            <person name="Zaccaron A."/>
            <person name="Stergiopoulos I."/>
        </authorList>
    </citation>
    <scope>NUCLEOTIDE SEQUENCE</scope>
    <source>
        <strain evidence="2">Race5_Kim</strain>
    </source>
</reference>
<dbReference type="KEGG" id="ffu:CLAFUR5_02532"/>
<dbReference type="GeneID" id="71982410"/>
<dbReference type="EMBL" id="CP090164">
    <property type="protein sequence ID" value="UJO13300.1"/>
    <property type="molecule type" value="Genomic_DNA"/>
</dbReference>
<proteinExistence type="predicted"/>
<dbReference type="OrthoDB" id="10544012at2759"/>
<gene>
    <name evidence="2" type="ORF">CLAFUR5_02532</name>
</gene>
<evidence type="ECO:0000313" key="2">
    <source>
        <dbReference type="EMBL" id="UJO13300.1"/>
    </source>
</evidence>
<sequence>MARARLKRGIDVVKLANRIEALKMQEDEEEDVPADPIAAADQSISHRHGSTTSTSSLAPPEHEPQRKRSLGKLAKSAIILSQPGSFPGFGEHIDSTTFEQMGLVDMRSWSAGEECSRPVSAALLPWIWRAH</sequence>
<reference evidence="2" key="2">
    <citation type="journal article" date="2022" name="Microb. Genom.">
        <title>A chromosome-scale genome assembly of the tomato pathogen Cladosporium fulvum reveals a compartmentalized genome architecture and the presence of a dispensable chromosome.</title>
        <authorList>
            <person name="Zaccaron A.Z."/>
            <person name="Chen L.H."/>
            <person name="Samaras A."/>
            <person name="Stergiopoulos I."/>
        </authorList>
    </citation>
    <scope>NUCLEOTIDE SEQUENCE</scope>
    <source>
        <strain evidence="2">Race5_Kim</strain>
    </source>
</reference>
<accession>A0A9Q8L9K0</accession>
<evidence type="ECO:0000256" key="1">
    <source>
        <dbReference type="SAM" id="MobiDB-lite"/>
    </source>
</evidence>
<evidence type="ECO:0000313" key="3">
    <source>
        <dbReference type="Proteomes" id="UP000756132"/>
    </source>
</evidence>
<dbReference type="AlphaFoldDB" id="A0A9Q8L9K0"/>